<reference evidence="1 2" key="1">
    <citation type="submission" date="2022-06" db="EMBL/GenBank/DDBJ databases">
        <title>Isolation of gut microbiota from human fecal samples.</title>
        <authorList>
            <person name="Pamer E.G."/>
            <person name="Barat B."/>
            <person name="Waligurski E."/>
            <person name="Medina S."/>
            <person name="Paddock L."/>
            <person name="Mostad J."/>
        </authorList>
    </citation>
    <scope>NUCLEOTIDE SEQUENCE [LARGE SCALE GENOMIC DNA]</scope>
    <source>
        <strain evidence="1 2">SL.3.17</strain>
    </source>
</reference>
<dbReference type="RefSeq" id="WP_256131146.1">
    <property type="nucleotide sequence ID" value="NZ_JANFXK010000003.1"/>
</dbReference>
<evidence type="ECO:0000313" key="2">
    <source>
        <dbReference type="Proteomes" id="UP001524502"/>
    </source>
</evidence>
<protein>
    <submittedName>
        <fullName evidence="1">Uncharacterized protein</fullName>
    </submittedName>
</protein>
<dbReference type="Proteomes" id="UP001524502">
    <property type="component" value="Unassembled WGS sequence"/>
</dbReference>
<name>A0ABT1RL88_9FIRM</name>
<comment type="caution">
    <text evidence="1">The sequence shown here is derived from an EMBL/GenBank/DDBJ whole genome shotgun (WGS) entry which is preliminary data.</text>
</comment>
<organism evidence="1 2">
    <name type="scientific">Anaerovorax odorimutans</name>
    <dbReference type="NCBI Taxonomy" id="109327"/>
    <lineage>
        <taxon>Bacteria</taxon>
        <taxon>Bacillati</taxon>
        <taxon>Bacillota</taxon>
        <taxon>Clostridia</taxon>
        <taxon>Peptostreptococcales</taxon>
        <taxon>Anaerovoracaceae</taxon>
        <taxon>Anaerovorax</taxon>
    </lineage>
</organism>
<dbReference type="EMBL" id="JANFXK010000003">
    <property type="protein sequence ID" value="MCQ4635960.1"/>
    <property type="molecule type" value="Genomic_DNA"/>
</dbReference>
<sequence>MSCFGNRPAPDLYENCCNAGNLCKFNGKLDDVVSTPIYAQSVYDAVLFNLQGMKTVQGQMFTPNIPCGHTISRVVDIRCKRFFNPCNVDDPRNLNLDVDTSISGATFLQDSQGNPLEVVGPDGTLSEKILYADTKECDDKCMGTPIFGTQNVSITGNVLVYIDLLLCDRCNNESVFTVCAEVNVATSSHPLILTNFFEICMPSTVDTAFLPRFTEFSNVACETRLATNNCGRDLTVGPEGEVCGNLIIALCVSCEKKVTVPVQLCLLSTGFAEIPAQTNPICTTFPTLFPNRISPQDTAENCGDPCDPCCDPCDPCKPPANPACGCDSNGTPIANDCGCNECAPPKPDPCCDPCDPCKPQPRHRR</sequence>
<proteinExistence type="predicted"/>
<gene>
    <name evidence="1" type="ORF">NE619_04415</name>
</gene>
<keyword evidence="2" id="KW-1185">Reference proteome</keyword>
<evidence type="ECO:0000313" key="1">
    <source>
        <dbReference type="EMBL" id="MCQ4635960.1"/>
    </source>
</evidence>
<accession>A0ABT1RL88</accession>